<keyword evidence="2" id="KW-1185">Reference proteome</keyword>
<comment type="caution">
    <text evidence="1">The sequence shown here is derived from an EMBL/GenBank/DDBJ whole genome shotgun (WGS) entry which is preliminary data.</text>
</comment>
<dbReference type="EMBL" id="JACSQL010000003">
    <property type="protein sequence ID" value="MBD7968361.1"/>
    <property type="molecule type" value="Genomic_DNA"/>
</dbReference>
<gene>
    <name evidence="1" type="ORF">H9647_09815</name>
</gene>
<sequence length="64" mass="7580">MNQNKYDDPSCMDISQRMLGQAHTMTNDSAIQYEQVTIRCRRIIQWDLKKMPPAKCRQHLLQVT</sequence>
<accession>A0ABR8SXX0</accession>
<dbReference type="Proteomes" id="UP000608071">
    <property type="component" value="Unassembled WGS sequence"/>
</dbReference>
<name>A0ABR8SXX0_9BACL</name>
<evidence type="ECO:0000313" key="1">
    <source>
        <dbReference type="EMBL" id="MBD7968361.1"/>
    </source>
</evidence>
<proteinExistence type="predicted"/>
<dbReference type="RefSeq" id="WP_191799597.1">
    <property type="nucleotide sequence ID" value="NZ_JACSQL010000003.1"/>
</dbReference>
<evidence type="ECO:0000313" key="2">
    <source>
        <dbReference type="Proteomes" id="UP000608071"/>
    </source>
</evidence>
<reference evidence="1 2" key="1">
    <citation type="submission" date="2020-08" db="EMBL/GenBank/DDBJ databases">
        <title>A Genomic Blueprint of the Chicken Gut Microbiome.</title>
        <authorList>
            <person name="Gilroy R."/>
            <person name="Ravi A."/>
            <person name="Getino M."/>
            <person name="Pursley I."/>
            <person name="Horton D.L."/>
            <person name="Alikhan N.-F."/>
            <person name="Baker D."/>
            <person name="Gharbi K."/>
            <person name="Hall N."/>
            <person name="Watson M."/>
            <person name="Adriaenssens E.M."/>
            <person name="Foster-Nyarko E."/>
            <person name="Jarju S."/>
            <person name="Secka A."/>
            <person name="Antonio M."/>
            <person name="Oren A."/>
            <person name="Chaudhuri R."/>
            <person name="La Ragione R.M."/>
            <person name="Hildebrand F."/>
            <person name="Pallen M.J."/>
        </authorList>
    </citation>
    <scope>NUCLEOTIDE SEQUENCE [LARGE SCALE GENOMIC DNA]</scope>
    <source>
        <strain evidence="1 2">Sa2BVA9</strain>
    </source>
</reference>
<organism evidence="1 2">
    <name type="scientific">Paenibacillus gallinarum</name>
    <dbReference type="NCBI Taxonomy" id="2762232"/>
    <lineage>
        <taxon>Bacteria</taxon>
        <taxon>Bacillati</taxon>
        <taxon>Bacillota</taxon>
        <taxon>Bacilli</taxon>
        <taxon>Bacillales</taxon>
        <taxon>Paenibacillaceae</taxon>
        <taxon>Paenibacillus</taxon>
    </lineage>
</organism>
<protein>
    <submittedName>
        <fullName evidence="1">Uncharacterized protein</fullName>
    </submittedName>
</protein>